<dbReference type="EMBL" id="JAGINP010000010">
    <property type="protein sequence ID" value="MBP2293367.1"/>
    <property type="molecule type" value="Genomic_DNA"/>
</dbReference>
<sequence length="467" mass="49825">MKAMLNRLKAAPGALLGDSARRAQLLDSAATFLSRACGTLLIFVISVALSRNLGAGDFGRYSFALSFNYMLVILVTLGLPVAGMKITARYLARGRTGMAVHFLLFAAVLVVAMAAAVGLAVSTIQPWLPEAYRQPTGLTVLMLASIGLMRLLADTARGVGQPLQGNLYENVYSRLMILAGVLWLVVTGRLDGVEGPILLYAGANLISGIGLLVHLLRTLRARPAALPGGHGRGVGRGRVRIYRGWVGVSTVMMLTPVFFFVMAETDIILIGLFSTDEQVGLYQVARRIAELTTFCTLIANVAALPRFASLHAKGDLRGMQAVVDTANILALVPAALVCASILAFGVPVLGVFGPEFTAGYALCVLMALTRLVDSLLGPAGEILMMTGHHTRTMRVNLLFGALNIALNALLVPRFGATGAAAATAVSLVGWKLWTYWLVRRHVPVEPCLLLRLPRRTRVARPPLGARP</sequence>
<reference evidence="7 8" key="1">
    <citation type="submission" date="2021-03" db="EMBL/GenBank/DDBJ databases">
        <title>Genomic Encyclopedia of Type Strains, Phase III (KMG-III): the genomes of soil and plant-associated and newly described type strains.</title>
        <authorList>
            <person name="Whitman W."/>
        </authorList>
    </citation>
    <scope>NUCLEOTIDE SEQUENCE [LARGE SCALE GENOMIC DNA]</scope>
    <source>
        <strain evidence="7 8">IMMIB AFH-6</strain>
    </source>
</reference>
<name>A0ABS4SLL1_9PROT</name>
<feature type="transmembrane region" description="Helical" evidence="6">
    <location>
        <begin position="288"/>
        <end position="307"/>
    </location>
</feature>
<evidence type="ECO:0000256" key="4">
    <source>
        <dbReference type="ARBA" id="ARBA00022989"/>
    </source>
</evidence>
<proteinExistence type="predicted"/>
<keyword evidence="3 6" id="KW-0812">Transmembrane</keyword>
<dbReference type="InterPro" id="IPR002797">
    <property type="entry name" value="Polysacc_synth"/>
</dbReference>
<dbReference type="RefSeq" id="WP_209767295.1">
    <property type="nucleotide sequence ID" value="NZ_JAGINP010000010.1"/>
</dbReference>
<feature type="transmembrane region" description="Helical" evidence="6">
    <location>
        <begin position="418"/>
        <end position="438"/>
    </location>
</feature>
<evidence type="ECO:0000256" key="2">
    <source>
        <dbReference type="ARBA" id="ARBA00022475"/>
    </source>
</evidence>
<organism evidence="7 8">
    <name type="scientific">Azospirillum rugosum</name>
    <dbReference type="NCBI Taxonomy" id="416170"/>
    <lineage>
        <taxon>Bacteria</taxon>
        <taxon>Pseudomonadati</taxon>
        <taxon>Pseudomonadota</taxon>
        <taxon>Alphaproteobacteria</taxon>
        <taxon>Rhodospirillales</taxon>
        <taxon>Azospirillaceae</taxon>
        <taxon>Azospirillum</taxon>
    </lineage>
</organism>
<dbReference type="PANTHER" id="PTHR30250:SF11">
    <property type="entry name" value="O-ANTIGEN TRANSPORTER-RELATED"/>
    <property type="match status" value="1"/>
</dbReference>
<dbReference type="PANTHER" id="PTHR30250">
    <property type="entry name" value="PST FAMILY PREDICTED COLANIC ACID TRANSPORTER"/>
    <property type="match status" value="1"/>
</dbReference>
<feature type="transmembrane region" description="Helical" evidence="6">
    <location>
        <begin position="29"/>
        <end position="49"/>
    </location>
</feature>
<feature type="transmembrane region" description="Helical" evidence="6">
    <location>
        <begin position="136"/>
        <end position="153"/>
    </location>
</feature>
<feature type="transmembrane region" description="Helical" evidence="6">
    <location>
        <begin position="245"/>
        <end position="273"/>
    </location>
</feature>
<evidence type="ECO:0000313" key="8">
    <source>
        <dbReference type="Proteomes" id="UP000781958"/>
    </source>
</evidence>
<feature type="transmembrane region" description="Helical" evidence="6">
    <location>
        <begin position="61"/>
        <end position="82"/>
    </location>
</feature>
<feature type="transmembrane region" description="Helical" evidence="6">
    <location>
        <begin position="197"/>
        <end position="216"/>
    </location>
</feature>
<dbReference type="InterPro" id="IPR050833">
    <property type="entry name" value="Poly_Biosynth_Transport"/>
</dbReference>
<evidence type="ECO:0000256" key="5">
    <source>
        <dbReference type="ARBA" id="ARBA00023136"/>
    </source>
</evidence>
<evidence type="ECO:0000313" key="7">
    <source>
        <dbReference type="EMBL" id="MBP2293367.1"/>
    </source>
</evidence>
<keyword evidence="5 6" id="KW-0472">Membrane</keyword>
<evidence type="ECO:0000256" key="6">
    <source>
        <dbReference type="SAM" id="Phobius"/>
    </source>
</evidence>
<evidence type="ECO:0000256" key="3">
    <source>
        <dbReference type="ARBA" id="ARBA00022692"/>
    </source>
</evidence>
<comment type="caution">
    <text evidence="7">The sequence shown here is derived from an EMBL/GenBank/DDBJ whole genome shotgun (WGS) entry which is preliminary data.</text>
</comment>
<feature type="transmembrane region" description="Helical" evidence="6">
    <location>
        <begin position="165"/>
        <end position="185"/>
    </location>
</feature>
<gene>
    <name evidence="7" type="ORF">J2851_003150</name>
</gene>
<comment type="subcellular location">
    <subcellularLocation>
        <location evidence="1">Cell membrane</location>
        <topology evidence="1">Multi-pass membrane protein</topology>
    </subcellularLocation>
</comment>
<accession>A0ABS4SLL1</accession>
<keyword evidence="4 6" id="KW-1133">Transmembrane helix</keyword>
<dbReference type="Proteomes" id="UP000781958">
    <property type="component" value="Unassembled WGS sequence"/>
</dbReference>
<dbReference type="Pfam" id="PF01943">
    <property type="entry name" value="Polysacc_synt"/>
    <property type="match status" value="1"/>
</dbReference>
<protein>
    <submittedName>
        <fullName evidence="7">O-antigen/teichoic acid export membrane protein</fullName>
    </submittedName>
</protein>
<evidence type="ECO:0000256" key="1">
    <source>
        <dbReference type="ARBA" id="ARBA00004651"/>
    </source>
</evidence>
<feature type="transmembrane region" description="Helical" evidence="6">
    <location>
        <begin position="102"/>
        <end position="124"/>
    </location>
</feature>
<feature type="transmembrane region" description="Helical" evidence="6">
    <location>
        <begin position="328"/>
        <end position="352"/>
    </location>
</feature>
<keyword evidence="8" id="KW-1185">Reference proteome</keyword>
<keyword evidence="2" id="KW-1003">Cell membrane</keyword>